<dbReference type="InterPro" id="IPR027312">
    <property type="entry name" value="Sda1"/>
</dbReference>
<evidence type="ECO:0000256" key="1">
    <source>
        <dbReference type="ARBA" id="ARBA00003823"/>
    </source>
</evidence>
<evidence type="ECO:0000256" key="3">
    <source>
        <dbReference type="ARBA" id="ARBA00022448"/>
    </source>
</evidence>
<protein>
    <recommendedName>
        <fullName evidence="7">Protein SDA1</fullName>
    </recommendedName>
</protein>
<feature type="compositionally biased region" description="Basic and acidic residues" evidence="8">
    <location>
        <begin position="701"/>
        <end position="726"/>
    </location>
</feature>
<dbReference type="PANTHER" id="PTHR12730">
    <property type="entry name" value="HSDA/SDA1-RELATED"/>
    <property type="match status" value="1"/>
</dbReference>
<dbReference type="GO" id="GO:0015031">
    <property type="term" value="P:protein transport"/>
    <property type="evidence" value="ECO:0007669"/>
    <property type="project" value="UniProtKB-KW"/>
</dbReference>
<evidence type="ECO:0000259" key="9">
    <source>
        <dbReference type="Pfam" id="PF05285"/>
    </source>
</evidence>
<dbReference type="Ensembl" id="ENSGMOT00000032869.1">
    <property type="protein sequence ID" value="ENSGMOP00000053620.1"/>
    <property type="gene ID" value="ENSGMOG00000002646.2"/>
</dbReference>
<evidence type="ECO:0000313" key="13">
    <source>
        <dbReference type="Proteomes" id="UP000694546"/>
    </source>
</evidence>
<dbReference type="InterPro" id="IPR048292">
    <property type="entry name" value="SDA1_C"/>
</dbReference>
<dbReference type="InterPro" id="IPR016024">
    <property type="entry name" value="ARM-type_fold"/>
</dbReference>
<evidence type="ECO:0000256" key="8">
    <source>
        <dbReference type="SAM" id="MobiDB-lite"/>
    </source>
</evidence>
<evidence type="ECO:0000256" key="2">
    <source>
        <dbReference type="ARBA" id="ARBA00005783"/>
    </source>
</evidence>
<feature type="region of interest" description="Disordered" evidence="8">
    <location>
        <begin position="613"/>
        <end position="632"/>
    </location>
</feature>
<keyword evidence="6 7" id="KW-0539">Nucleus</keyword>
<dbReference type="OMA" id="AMYKTYK"/>
<comment type="subcellular location">
    <subcellularLocation>
        <location evidence="7">Nucleus</location>
        <location evidence="7">Nucleolus</location>
    </subcellularLocation>
</comment>
<accession>A0A8C5BZM7</accession>
<dbReference type="AlphaFoldDB" id="A0A8C5BZM7"/>
<evidence type="ECO:0000259" key="10">
    <source>
        <dbReference type="Pfam" id="PF08158"/>
    </source>
</evidence>
<gene>
    <name evidence="12" type="primary">sdad1</name>
</gene>
<evidence type="ECO:0000256" key="6">
    <source>
        <dbReference type="ARBA" id="ARBA00023242"/>
    </source>
</evidence>
<dbReference type="Pfam" id="PF21638">
    <property type="entry name" value="SDA1_C"/>
    <property type="match status" value="1"/>
</dbReference>
<evidence type="ECO:0000256" key="5">
    <source>
        <dbReference type="ARBA" id="ARBA00022927"/>
    </source>
</evidence>
<evidence type="ECO:0000256" key="4">
    <source>
        <dbReference type="ARBA" id="ARBA00022517"/>
    </source>
</evidence>
<dbReference type="Proteomes" id="UP000694546">
    <property type="component" value="Chromosome 19"/>
</dbReference>
<feature type="domain" description="SDA1 C-terminal" evidence="11">
    <location>
        <begin position="685"/>
        <end position="730"/>
    </location>
</feature>
<dbReference type="GO" id="GO:0005730">
    <property type="term" value="C:nucleolus"/>
    <property type="evidence" value="ECO:0007669"/>
    <property type="project" value="UniProtKB-SubCell"/>
</dbReference>
<feature type="domain" description="SDA1 middle" evidence="9">
    <location>
        <begin position="551"/>
        <end position="666"/>
    </location>
</feature>
<keyword evidence="3 7" id="KW-0813">Transport</keyword>
<organism evidence="12 13">
    <name type="scientific">Gadus morhua</name>
    <name type="common">Atlantic cod</name>
    <dbReference type="NCBI Taxonomy" id="8049"/>
    <lineage>
        <taxon>Eukaryota</taxon>
        <taxon>Metazoa</taxon>
        <taxon>Chordata</taxon>
        <taxon>Craniata</taxon>
        <taxon>Vertebrata</taxon>
        <taxon>Euteleostomi</taxon>
        <taxon>Actinopterygii</taxon>
        <taxon>Neopterygii</taxon>
        <taxon>Teleostei</taxon>
        <taxon>Neoteleostei</taxon>
        <taxon>Acanthomorphata</taxon>
        <taxon>Zeiogadaria</taxon>
        <taxon>Gadariae</taxon>
        <taxon>Gadiformes</taxon>
        <taxon>Gadoidei</taxon>
        <taxon>Gadidae</taxon>
        <taxon>Gadus</taxon>
    </lineage>
</organism>
<dbReference type="SUPFAM" id="SSF48371">
    <property type="entry name" value="ARM repeat"/>
    <property type="match status" value="1"/>
</dbReference>
<proteinExistence type="inferred from homology"/>
<comment type="function">
    <text evidence="1 7">Required for 60S pre-ribosomal subunits export to the cytoplasm.</text>
</comment>
<evidence type="ECO:0000313" key="12">
    <source>
        <dbReference type="Ensembl" id="ENSGMOP00000053620.1"/>
    </source>
</evidence>
<dbReference type="GO" id="GO:0000055">
    <property type="term" value="P:ribosomal large subunit export from nucleus"/>
    <property type="evidence" value="ECO:0007669"/>
    <property type="project" value="UniProtKB-UniRule"/>
</dbReference>
<evidence type="ECO:0000256" key="7">
    <source>
        <dbReference type="RuleBase" id="RU365057"/>
    </source>
</evidence>
<dbReference type="PANTHER" id="PTHR12730:SF0">
    <property type="entry name" value="PROTEIN SDA1 HOMOLOG"/>
    <property type="match status" value="1"/>
</dbReference>
<feature type="domain" description="SDA1 N-terminal" evidence="10">
    <location>
        <begin position="62"/>
        <end position="424"/>
    </location>
</feature>
<reference evidence="12" key="2">
    <citation type="submission" date="2025-09" db="UniProtKB">
        <authorList>
            <consortium name="Ensembl"/>
        </authorList>
    </citation>
    <scope>IDENTIFICATION</scope>
</reference>
<feature type="region of interest" description="Disordered" evidence="8">
    <location>
        <begin position="652"/>
        <end position="733"/>
    </location>
</feature>
<comment type="similarity">
    <text evidence="2 7">Belongs to the SDA1 family.</text>
</comment>
<sequence>MSGRQGNKLPNNLPQLQNLIKRDPGSYIEEFLQQYRHYQSNVQIFKLQPDKPNKELADLAMFLAQVGHCYVEHLSAFPQELTGLLLGHHTVLDSDLRMTFCKALILLRNKDLINPTGLLELFFELLRCHDKLLRKTLYTHIVADIKNINSKHKNNKVNTTLQNFMYTMLRDSNPIAAKISLDVMVELYKRNIWNDAKTVNVITTACFSKVTKICVAGMKFFLGKDEDEKKDSDSESEDDGPSARDLLVRYSTGKKSTKSKKKLEKAMKVLKKHKKKKVVEVFNFSAIHLIHDPQDFSEKLLKQLEDSKERFEVKIMMMDLVSRLVGIHELFLFNFYPFIQRFIQPHQREVTKVLLCAAQSSHQLVPPEIIEPLIMTIANNFVTDRNSGEVMTVGMNAIREVAARCPLAINEELLRDLALYKTHKDKNVMMSARGLIQLFRNLGPAMLHKRDRGRPTELSTEARILSYGETEAKDHIPGAEVLEVEESQEGEGAEKGDGEALRGYCAGYIGLFSLLGLFLHSLALSTSVCFLRFIFNPSADGWEEASISDGDEDGEWVDVHHSSDEETSTIAEKLLAIPVEERQAKAAEVSASRLLTQDDFKKIRLAQMAKEVNNAPGKGGQKRKNVDLDAEEGGGRGELLSLKNIELLHKKPKSDKETRLATAKAGRSERKDFAKKHSKLNPFASTSNKEKKRNKNFMMMRHSENVRTKSKRSFRDKQIALRDALIKKKKQYK</sequence>
<reference evidence="12" key="1">
    <citation type="submission" date="2025-08" db="UniProtKB">
        <authorList>
            <consortium name="Ensembl"/>
        </authorList>
    </citation>
    <scope>IDENTIFICATION</scope>
</reference>
<evidence type="ECO:0000259" key="11">
    <source>
        <dbReference type="Pfam" id="PF21638"/>
    </source>
</evidence>
<name>A0A8C5BZM7_GADMO</name>
<dbReference type="InterPro" id="IPR012977">
    <property type="entry name" value="SDA1_N"/>
</dbReference>
<keyword evidence="5 7" id="KW-0653">Protein transport</keyword>
<dbReference type="Pfam" id="PF05285">
    <property type="entry name" value="SDA1_dom"/>
    <property type="match status" value="1"/>
</dbReference>
<dbReference type="InterPro" id="IPR007949">
    <property type="entry name" value="SDA1_MD"/>
</dbReference>
<dbReference type="GeneTree" id="ENSGT00390000010355"/>
<keyword evidence="4 7" id="KW-0690">Ribosome biogenesis</keyword>
<dbReference type="Pfam" id="PF08158">
    <property type="entry name" value="SDA1_HEAT"/>
    <property type="match status" value="1"/>
</dbReference>
<dbReference type="GO" id="GO:0042273">
    <property type="term" value="P:ribosomal large subunit biogenesis"/>
    <property type="evidence" value="ECO:0007669"/>
    <property type="project" value="UniProtKB-UniRule"/>
</dbReference>
<keyword evidence="13" id="KW-1185">Reference proteome</keyword>